<dbReference type="Proteomes" id="UP000665561">
    <property type="component" value="Unassembled WGS sequence"/>
</dbReference>
<reference evidence="2 3" key="1">
    <citation type="submission" date="2020-01" db="EMBL/GenBank/DDBJ databases">
        <title>Paenibacillus soybeanensis sp. nov. isolated from the nodules of soybean (Glycine max(L.) Merr).</title>
        <authorList>
            <person name="Wang H."/>
        </authorList>
    </citation>
    <scope>NUCLEOTIDE SEQUENCE [LARGE SCALE GENOMIC DNA]</scope>
    <source>
        <strain evidence="2 3">T1</strain>
    </source>
</reference>
<feature type="transmembrane region" description="Helical" evidence="1">
    <location>
        <begin position="199"/>
        <end position="221"/>
    </location>
</feature>
<feature type="transmembrane region" description="Helical" evidence="1">
    <location>
        <begin position="67"/>
        <end position="92"/>
    </location>
</feature>
<evidence type="ECO:0000313" key="3">
    <source>
        <dbReference type="Proteomes" id="UP000665561"/>
    </source>
</evidence>
<feature type="transmembrane region" description="Helical" evidence="1">
    <location>
        <begin position="326"/>
        <end position="346"/>
    </location>
</feature>
<comment type="caution">
    <text evidence="2">The sequence shown here is derived from an EMBL/GenBank/DDBJ whole genome shotgun (WGS) entry which is preliminary data.</text>
</comment>
<sequence length="353" mass="39214">MLIHTILIVPRDHMNARYDGAILSFLIGPAIGGVLVYAYTRSLSKFKGKGLPEIAAERLPKALSLPLVLGAGLMSFIAGGMAWIHCAFIISKYLNPDMSPYALLILFVIVTCAGAVQTSKTVLFSTEIIYIVCVPLLVVLLIHGLFSKSMNYDSVKVMLDYTWVMPSWSSLSAATNTFAGYMALSVFNRTFPADKQIKHLWLIPAVGLILELFSFFIPIGFHGTDGVDDYIYTWVSTVDAFRMKYLLIERVVSIYLLILLVVTYVFTMITWHVGAELVTGAFRIRPPKKASLRTQLPRLAVCVLIGIGTVIAGARFDETTLFKASSFWMGIRMPLDVLIVFAVVLLSRWRLKA</sequence>
<dbReference type="Pfam" id="PF03845">
    <property type="entry name" value="Spore_permease"/>
    <property type="match status" value="1"/>
</dbReference>
<organism evidence="2 3">
    <name type="scientific">Paenibacillus glycinis</name>
    <dbReference type="NCBI Taxonomy" id="2697035"/>
    <lineage>
        <taxon>Bacteria</taxon>
        <taxon>Bacillati</taxon>
        <taxon>Bacillota</taxon>
        <taxon>Bacilli</taxon>
        <taxon>Bacillales</taxon>
        <taxon>Paenibacillaceae</taxon>
        <taxon>Paenibacillus</taxon>
    </lineage>
</organism>
<feature type="transmembrane region" description="Helical" evidence="1">
    <location>
        <begin position="98"/>
        <end position="116"/>
    </location>
</feature>
<protein>
    <submittedName>
        <fullName evidence="2">GerAB/ArcD/ProY family transporter</fullName>
    </submittedName>
</protein>
<keyword evidence="1" id="KW-0812">Transmembrane</keyword>
<feature type="transmembrane region" description="Helical" evidence="1">
    <location>
        <begin position="296"/>
        <end position="314"/>
    </location>
</feature>
<evidence type="ECO:0000313" key="2">
    <source>
        <dbReference type="EMBL" id="NBD23105.1"/>
    </source>
</evidence>
<gene>
    <name evidence="2" type="ORF">GT019_04410</name>
</gene>
<keyword evidence="3" id="KW-1185">Reference proteome</keyword>
<feature type="transmembrane region" description="Helical" evidence="1">
    <location>
        <begin position="166"/>
        <end position="187"/>
    </location>
</feature>
<proteinExistence type="predicted"/>
<keyword evidence="1" id="KW-1133">Transmembrane helix</keyword>
<feature type="transmembrane region" description="Helical" evidence="1">
    <location>
        <begin position="128"/>
        <end position="146"/>
    </location>
</feature>
<dbReference type="InterPro" id="IPR004761">
    <property type="entry name" value="Spore_GerAB"/>
</dbReference>
<evidence type="ECO:0000256" key="1">
    <source>
        <dbReference type="SAM" id="Phobius"/>
    </source>
</evidence>
<feature type="transmembrane region" description="Helical" evidence="1">
    <location>
        <begin position="20"/>
        <end position="39"/>
    </location>
</feature>
<feature type="transmembrane region" description="Helical" evidence="1">
    <location>
        <begin position="252"/>
        <end position="275"/>
    </location>
</feature>
<dbReference type="EMBL" id="JAAAMV010000002">
    <property type="protein sequence ID" value="NBD23105.1"/>
    <property type="molecule type" value="Genomic_DNA"/>
</dbReference>
<name>A0ABW9XKI0_9BACL</name>
<accession>A0ABW9XKI0</accession>
<keyword evidence="1" id="KW-0472">Membrane</keyword>